<comment type="caution">
    <text evidence="2">The sequence shown here is derived from an EMBL/GenBank/DDBJ whole genome shotgun (WGS) entry which is preliminary data.</text>
</comment>
<evidence type="ECO:0000313" key="2">
    <source>
        <dbReference type="EMBL" id="KAK0496566.1"/>
    </source>
</evidence>
<name>A0AA39Q765_9AGAR</name>
<keyword evidence="1" id="KW-0812">Transmembrane</keyword>
<feature type="transmembrane region" description="Helical" evidence="1">
    <location>
        <begin position="43"/>
        <end position="63"/>
    </location>
</feature>
<evidence type="ECO:0000313" key="3">
    <source>
        <dbReference type="Proteomes" id="UP001175228"/>
    </source>
</evidence>
<dbReference type="EMBL" id="JAUEPU010000015">
    <property type="protein sequence ID" value="KAK0496566.1"/>
    <property type="molecule type" value="Genomic_DNA"/>
</dbReference>
<gene>
    <name evidence="2" type="ORF">EDD18DRAFT_210373</name>
</gene>
<keyword evidence="1" id="KW-0472">Membrane</keyword>
<evidence type="ECO:0000256" key="1">
    <source>
        <dbReference type="SAM" id="Phobius"/>
    </source>
</evidence>
<dbReference type="Proteomes" id="UP001175228">
    <property type="component" value="Unassembled WGS sequence"/>
</dbReference>
<protein>
    <submittedName>
        <fullName evidence="2">Uncharacterized protein</fullName>
    </submittedName>
</protein>
<accession>A0AA39Q765</accession>
<organism evidence="2 3">
    <name type="scientific">Armillaria luteobubalina</name>
    <dbReference type="NCBI Taxonomy" id="153913"/>
    <lineage>
        <taxon>Eukaryota</taxon>
        <taxon>Fungi</taxon>
        <taxon>Dikarya</taxon>
        <taxon>Basidiomycota</taxon>
        <taxon>Agaricomycotina</taxon>
        <taxon>Agaricomycetes</taxon>
        <taxon>Agaricomycetidae</taxon>
        <taxon>Agaricales</taxon>
        <taxon>Marasmiineae</taxon>
        <taxon>Physalacriaceae</taxon>
        <taxon>Armillaria</taxon>
    </lineage>
</organism>
<keyword evidence="1" id="KW-1133">Transmembrane helix</keyword>
<proteinExistence type="predicted"/>
<reference evidence="2" key="1">
    <citation type="submission" date="2023-06" db="EMBL/GenBank/DDBJ databases">
        <authorList>
            <consortium name="Lawrence Berkeley National Laboratory"/>
            <person name="Ahrendt S."/>
            <person name="Sahu N."/>
            <person name="Indic B."/>
            <person name="Wong-Bajracharya J."/>
            <person name="Merenyi Z."/>
            <person name="Ke H.-M."/>
            <person name="Monk M."/>
            <person name="Kocsube S."/>
            <person name="Drula E."/>
            <person name="Lipzen A."/>
            <person name="Balint B."/>
            <person name="Henrissat B."/>
            <person name="Andreopoulos B."/>
            <person name="Martin F.M."/>
            <person name="Harder C.B."/>
            <person name="Rigling D."/>
            <person name="Ford K.L."/>
            <person name="Foster G.D."/>
            <person name="Pangilinan J."/>
            <person name="Papanicolaou A."/>
            <person name="Barry K."/>
            <person name="LaButti K."/>
            <person name="Viragh M."/>
            <person name="Koriabine M."/>
            <person name="Yan M."/>
            <person name="Riley R."/>
            <person name="Champramary S."/>
            <person name="Plett K.L."/>
            <person name="Tsai I.J."/>
            <person name="Slot J."/>
            <person name="Sipos G."/>
            <person name="Plett J."/>
            <person name="Nagy L.G."/>
            <person name="Grigoriev I.V."/>
        </authorList>
    </citation>
    <scope>NUCLEOTIDE SEQUENCE</scope>
    <source>
        <strain evidence="2">HWK02</strain>
    </source>
</reference>
<feature type="transmembrane region" description="Helical" evidence="1">
    <location>
        <begin position="75"/>
        <end position="93"/>
    </location>
</feature>
<sequence>MKHHKTIYLQPAYAPHLHPVPAVENMLQYWVSEMYGQRMRKQLISRVFFVTQTCWAMSMKHHFVGDRVLRTLTTVKIPATLVVVLVLSLVVPLEIKCSNSSASTQVNDLAVVHDIMGIGSESVTVNSLNLDISAAVIPAPQLSEGEMRKICGHVHTRADVVTWVMQRTSK</sequence>
<dbReference type="AlphaFoldDB" id="A0AA39Q765"/>
<keyword evidence="3" id="KW-1185">Reference proteome</keyword>